<name>A0AAW0CNT8_9AGAR</name>
<comment type="caution">
    <text evidence="7">The sequence shown here is derived from an EMBL/GenBank/DDBJ whole genome shotgun (WGS) entry which is preliminary data.</text>
</comment>
<organism evidence="7 8">
    <name type="scientific">Paramarasmius palmivorus</name>
    <dbReference type="NCBI Taxonomy" id="297713"/>
    <lineage>
        <taxon>Eukaryota</taxon>
        <taxon>Fungi</taxon>
        <taxon>Dikarya</taxon>
        <taxon>Basidiomycota</taxon>
        <taxon>Agaricomycotina</taxon>
        <taxon>Agaricomycetes</taxon>
        <taxon>Agaricomycetidae</taxon>
        <taxon>Agaricales</taxon>
        <taxon>Marasmiineae</taxon>
        <taxon>Marasmiaceae</taxon>
        <taxon>Paramarasmius</taxon>
    </lineage>
</organism>
<feature type="chain" id="PRO_5043586738" description="Glucose-methanol-choline oxidoreductase N-terminal domain-containing protein" evidence="5">
    <location>
        <begin position="23"/>
        <end position="1137"/>
    </location>
</feature>
<evidence type="ECO:0000256" key="5">
    <source>
        <dbReference type="SAM" id="SignalP"/>
    </source>
</evidence>
<dbReference type="Gene3D" id="3.30.560.10">
    <property type="entry name" value="Glucose Oxidase, domain 3"/>
    <property type="match status" value="2"/>
</dbReference>
<feature type="domain" description="Glucose-methanol-choline oxidoreductase N-terminal" evidence="6">
    <location>
        <begin position="305"/>
        <end position="319"/>
    </location>
</feature>
<gene>
    <name evidence="7" type="ORF">VNI00_009922</name>
</gene>
<dbReference type="SUPFAM" id="SSF54373">
    <property type="entry name" value="FAD-linked reductases, C-terminal domain"/>
    <property type="match status" value="2"/>
</dbReference>
<evidence type="ECO:0000256" key="2">
    <source>
        <dbReference type="ARBA" id="ARBA00010790"/>
    </source>
</evidence>
<dbReference type="PANTHER" id="PTHR11552">
    <property type="entry name" value="GLUCOSE-METHANOL-CHOLINE GMC OXIDOREDUCTASE"/>
    <property type="match status" value="1"/>
</dbReference>
<dbReference type="InterPro" id="IPR012132">
    <property type="entry name" value="GMC_OxRdtase"/>
</dbReference>
<dbReference type="Gene3D" id="3.50.50.60">
    <property type="entry name" value="FAD/NAD(P)-binding domain"/>
    <property type="match status" value="2"/>
</dbReference>
<keyword evidence="8" id="KW-1185">Reference proteome</keyword>
<reference evidence="7 8" key="1">
    <citation type="submission" date="2024-01" db="EMBL/GenBank/DDBJ databases">
        <title>A draft genome for a cacao thread blight-causing isolate of Paramarasmius palmivorus.</title>
        <authorList>
            <person name="Baruah I.K."/>
            <person name="Bukari Y."/>
            <person name="Amoako-Attah I."/>
            <person name="Meinhardt L.W."/>
            <person name="Bailey B.A."/>
            <person name="Cohen S.P."/>
        </authorList>
    </citation>
    <scope>NUCLEOTIDE SEQUENCE [LARGE SCALE GENOMIC DNA]</scope>
    <source>
        <strain evidence="7 8">GH-12</strain>
    </source>
</reference>
<comment type="cofactor">
    <cofactor evidence="1">
        <name>FAD</name>
        <dbReference type="ChEBI" id="CHEBI:57692"/>
    </cofactor>
</comment>
<protein>
    <recommendedName>
        <fullName evidence="6">Glucose-methanol-choline oxidoreductase N-terminal domain-containing protein</fullName>
    </recommendedName>
</protein>
<dbReference type="Pfam" id="PF00732">
    <property type="entry name" value="GMC_oxred_N"/>
    <property type="match status" value="2"/>
</dbReference>
<feature type="signal peptide" evidence="5">
    <location>
        <begin position="1"/>
        <end position="22"/>
    </location>
</feature>
<dbReference type="PANTHER" id="PTHR11552:SF147">
    <property type="entry name" value="CHOLINE DEHYDROGENASE, MITOCHONDRIAL"/>
    <property type="match status" value="1"/>
</dbReference>
<evidence type="ECO:0000256" key="4">
    <source>
        <dbReference type="ARBA" id="ARBA00022827"/>
    </source>
</evidence>
<dbReference type="EMBL" id="JAYKXP010000038">
    <property type="protein sequence ID" value="KAK7040117.1"/>
    <property type="molecule type" value="Genomic_DNA"/>
</dbReference>
<feature type="domain" description="Glucose-methanol-choline oxidoreductase N-terminal" evidence="6">
    <location>
        <begin position="849"/>
        <end position="863"/>
    </location>
</feature>
<evidence type="ECO:0000313" key="7">
    <source>
        <dbReference type="EMBL" id="KAK7040117.1"/>
    </source>
</evidence>
<keyword evidence="5" id="KW-0732">Signal</keyword>
<keyword evidence="4" id="KW-0274">FAD</keyword>
<evidence type="ECO:0000259" key="6">
    <source>
        <dbReference type="PROSITE" id="PS00624"/>
    </source>
</evidence>
<dbReference type="Proteomes" id="UP001383192">
    <property type="component" value="Unassembled WGS sequence"/>
</dbReference>
<proteinExistence type="inferred from homology"/>
<dbReference type="GO" id="GO:0016614">
    <property type="term" value="F:oxidoreductase activity, acting on CH-OH group of donors"/>
    <property type="evidence" value="ECO:0007669"/>
    <property type="project" value="InterPro"/>
</dbReference>
<dbReference type="InterPro" id="IPR007867">
    <property type="entry name" value="GMC_OxRtase_C"/>
</dbReference>
<dbReference type="PROSITE" id="PS00624">
    <property type="entry name" value="GMC_OXRED_2"/>
    <property type="match status" value="2"/>
</dbReference>
<comment type="similarity">
    <text evidence="2">Belongs to the GMC oxidoreductase family.</text>
</comment>
<evidence type="ECO:0000256" key="3">
    <source>
        <dbReference type="ARBA" id="ARBA00022630"/>
    </source>
</evidence>
<keyword evidence="3" id="KW-0285">Flavoprotein</keyword>
<dbReference type="AlphaFoldDB" id="A0AAW0CNT8"/>
<dbReference type="InterPro" id="IPR036188">
    <property type="entry name" value="FAD/NAD-bd_sf"/>
</dbReference>
<dbReference type="GO" id="GO:0050660">
    <property type="term" value="F:flavin adenine dinucleotide binding"/>
    <property type="evidence" value="ECO:0007669"/>
    <property type="project" value="InterPro"/>
</dbReference>
<evidence type="ECO:0000313" key="8">
    <source>
        <dbReference type="Proteomes" id="UP001383192"/>
    </source>
</evidence>
<dbReference type="SUPFAM" id="SSF51905">
    <property type="entry name" value="FAD/NAD(P)-binding domain"/>
    <property type="match status" value="2"/>
</dbReference>
<evidence type="ECO:0000256" key="1">
    <source>
        <dbReference type="ARBA" id="ARBA00001974"/>
    </source>
</evidence>
<dbReference type="InterPro" id="IPR000172">
    <property type="entry name" value="GMC_OxRdtase_N"/>
</dbReference>
<accession>A0AAW0CNT8</accession>
<dbReference type="Pfam" id="PF05199">
    <property type="entry name" value="GMC_oxred_C"/>
    <property type="match status" value="2"/>
</dbReference>
<sequence>MRLNYQGIRLSLLLLSTFAASAKIIGNYALLQEQTFDFVVVGGGTAGNVIANRLSENPFWSVLVLEAGGSNENVTELMVPGFAPRLPRTSFDWNFTSIEQAGLNGRSVPVTRGFVLGGSSSINFMGYTRGSADDFDRLASISEDNGWSWKQVLPYIRKNEKFILPLDPHDIIGRIDPSVHGFTGINSVSLRGFPLHDFEGRLIQTSQELTNEFPFTEDMNQGNQLGVGWVQATIGNGTRSSSAASYLGPEFINRPNLHVLVNARVTRILQAHGQDLKFSGVEFTQDGGETLQRVNATKEIILSAGTIMSPQILLHSGIGNSTELSALGVQPTHDLPSVGRNLTDHPFLASPWQVNSTETFDTAARDPELAGIQLNQWESNRTGPLVNPPLAFIGWLRLNETADIFGQVEDPSAGNRTAHFELIFVNGLAGAPVPPTGNFLTVGTAVVSPTSNGAITINSTNALDDPVIDFNLLTSEFDIFTMREAFRSAVRFLSSSAWDGFIIAPPTNATSDDELNAYIRQRTGTIFHPVGTAAMSPRGASWGVVDPDLRVKGVEGLRVVDASVFPKIPAAHTQAPTYIIAERASGAAGNVIANRLSENPFWSVLLLEAGGSNENVTELMVPAFAPRLGRTAFDWNFTSTPQAALNDRSVPVTRGFVLGGSTSINFMAYTRGSADEFNRLANITEDSGWSWDEILPYIRKNEKFIQPPTDSLVNITGKFDPSVHGFTGVNSVSLGGFPLRDIQDRVIQTTQELSDEFPFNLDMNKGDQIGFGWGQATVGNGSRSSSAVSYLGPEFISRPNLHVLLNARVTRVLQDDNQNLSFSGVEFTQDGGASTHRVNVTKEIILSAGSIMSPHILLHSGIGNSTELMALGIQPIHDLPSVGRNLSEHPFLDNPWLVNSNETSDTAARNPQLANDELEQWQTNRTGPLVDAPVAFIGWLRLNETSEIFCEVEDPAAGNGTAHIELFFVNGFVGTLPPTGNFLTLGNAVVSPTSRGTVTINSTNPLDAPLVDLNLLTTDFDMFTLREGFRFASRFLSSSAWDGFIISAPTNATTDDELDEYIRDHASGFFHPVGTVAMSPRGADWGVVDPDLRVKGVSGLRVVDSSVFPKIPAAHTQVPTYIVAERASDLIKETWFV</sequence>